<organism evidence="12 13">
    <name type="scientific">Oceanibaculum indicum P24</name>
    <dbReference type="NCBI Taxonomy" id="1207063"/>
    <lineage>
        <taxon>Bacteria</taxon>
        <taxon>Pseudomonadati</taxon>
        <taxon>Pseudomonadota</taxon>
        <taxon>Alphaproteobacteria</taxon>
        <taxon>Rhodospirillales</taxon>
        <taxon>Oceanibaculaceae</taxon>
        <taxon>Oceanibaculum</taxon>
    </lineage>
</organism>
<gene>
    <name evidence="12" type="ORF">P24_12037</name>
</gene>
<dbReference type="SUPFAM" id="SSF51735">
    <property type="entry name" value="NAD(P)-binding Rossmann-fold domains"/>
    <property type="match status" value="1"/>
</dbReference>
<proteinExistence type="inferred from homology"/>
<evidence type="ECO:0000256" key="2">
    <source>
        <dbReference type="ARBA" id="ARBA00001911"/>
    </source>
</evidence>
<accession>K2JH13</accession>
<dbReference type="UniPathway" id="UPA00214"/>
<dbReference type="Gene3D" id="3.90.25.10">
    <property type="entry name" value="UDP-galactose 4-epimerase, domain 1"/>
    <property type="match status" value="1"/>
</dbReference>
<dbReference type="EC" id="5.1.3.2" evidence="5 10"/>
<dbReference type="GO" id="GO:0033499">
    <property type="term" value="P:galactose catabolic process via UDP-galactose, Leloir pathway"/>
    <property type="evidence" value="ECO:0007669"/>
    <property type="project" value="TreeGrafter"/>
</dbReference>
<dbReference type="STRING" id="1207063.P24_12037"/>
<comment type="pathway">
    <text evidence="3 10">Carbohydrate metabolism; galactose metabolism.</text>
</comment>
<dbReference type="Gene3D" id="3.40.50.720">
    <property type="entry name" value="NAD(P)-binding Rossmann-like Domain"/>
    <property type="match status" value="1"/>
</dbReference>
<comment type="cofactor">
    <cofactor evidence="2 10">
        <name>NAD(+)</name>
        <dbReference type="ChEBI" id="CHEBI:57540"/>
    </cofactor>
</comment>
<protein>
    <recommendedName>
        <fullName evidence="6 10">UDP-glucose 4-epimerase</fullName>
        <ecNumber evidence="5 10">5.1.3.2</ecNumber>
    </recommendedName>
</protein>
<keyword evidence="13" id="KW-1185">Reference proteome</keyword>
<name>K2JH13_9PROT</name>
<dbReference type="Pfam" id="PF01370">
    <property type="entry name" value="Epimerase"/>
    <property type="match status" value="1"/>
</dbReference>
<evidence type="ECO:0000313" key="12">
    <source>
        <dbReference type="EMBL" id="EKE73852.1"/>
    </source>
</evidence>
<feature type="domain" description="NAD-dependent epimerase/dehydratase" evidence="11">
    <location>
        <begin position="54"/>
        <end position="305"/>
    </location>
</feature>
<reference evidence="12 13" key="1">
    <citation type="journal article" date="2012" name="J. Bacteriol.">
        <title>Genome Sequence of Oceanibaculum indicum Type Strain P24.</title>
        <authorList>
            <person name="Lai Q."/>
            <person name="Shao Z."/>
        </authorList>
    </citation>
    <scope>NUCLEOTIDE SEQUENCE [LARGE SCALE GENOMIC DNA]</scope>
    <source>
        <strain evidence="12 13">P24</strain>
    </source>
</reference>
<dbReference type="GO" id="GO:0003978">
    <property type="term" value="F:UDP-glucose 4-epimerase activity"/>
    <property type="evidence" value="ECO:0007669"/>
    <property type="project" value="UniProtKB-UniRule"/>
</dbReference>
<dbReference type="InterPro" id="IPR005886">
    <property type="entry name" value="UDP_G4E"/>
</dbReference>
<dbReference type="NCBIfam" id="TIGR01179">
    <property type="entry name" value="galE"/>
    <property type="match status" value="1"/>
</dbReference>
<evidence type="ECO:0000256" key="1">
    <source>
        <dbReference type="ARBA" id="ARBA00000083"/>
    </source>
</evidence>
<sequence length="378" mass="40815">MGKGFFRRGEIVWHTVPAAPSRQVGRGTGLRAVLKGNAEENKTGAIVAHTKQRILIAGGAGYIGSQMALMLAEAGHDVVVLDNLVSGHADAVAVSGARLVTGDIGDAALVGWLLDEVRPDAVLHFAALIEAGQSVQESERYLENNHRRTLVFLDALTARNVPPPLVFSSTAAIYGEPQTVPIPEDHPAKPINPYGQSKLLVEQALATRAESHGLRWAALRYFNAAGADPEARLGERHEPETHLIPLALHTILGKRAEMLVNGKDYDTPDGTCIRDYVHVTDLCRAHLLALEHLREGGESGAFNLGGGEGRSVLEVLRTVERVTDKALPVRHGPRRPGDPARLVADIGKAKRVLGWEPALSDLDTIVEHAWAWEKKRPG</sequence>
<evidence type="ECO:0000256" key="7">
    <source>
        <dbReference type="ARBA" id="ARBA00023027"/>
    </source>
</evidence>
<evidence type="ECO:0000256" key="6">
    <source>
        <dbReference type="ARBA" id="ARBA00018569"/>
    </source>
</evidence>
<evidence type="ECO:0000256" key="3">
    <source>
        <dbReference type="ARBA" id="ARBA00004947"/>
    </source>
</evidence>
<keyword evidence="7 10" id="KW-0520">NAD</keyword>
<evidence type="ECO:0000256" key="4">
    <source>
        <dbReference type="ARBA" id="ARBA00007637"/>
    </source>
</evidence>
<evidence type="ECO:0000313" key="13">
    <source>
        <dbReference type="Proteomes" id="UP000006746"/>
    </source>
</evidence>
<evidence type="ECO:0000259" key="11">
    <source>
        <dbReference type="Pfam" id="PF01370"/>
    </source>
</evidence>
<dbReference type="PANTHER" id="PTHR43725">
    <property type="entry name" value="UDP-GLUCOSE 4-EPIMERASE"/>
    <property type="match status" value="1"/>
</dbReference>
<dbReference type="InterPro" id="IPR001509">
    <property type="entry name" value="Epimerase_deHydtase"/>
</dbReference>
<evidence type="ECO:0000256" key="10">
    <source>
        <dbReference type="RuleBase" id="RU366046"/>
    </source>
</evidence>
<dbReference type="PANTHER" id="PTHR43725:SF53">
    <property type="entry name" value="UDP-ARABINOSE 4-EPIMERASE 1"/>
    <property type="match status" value="1"/>
</dbReference>
<dbReference type="InterPro" id="IPR036291">
    <property type="entry name" value="NAD(P)-bd_dom_sf"/>
</dbReference>
<dbReference type="eggNOG" id="COG1087">
    <property type="taxonomic scope" value="Bacteria"/>
</dbReference>
<comment type="caution">
    <text evidence="12">The sequence shown here is derived from an EMBL/GenBank/DDBJ whole genome shotgun (WGS) entry which is preliminary data.</text>
</comment>
<dbReference type="AlphaFoldDB" id="K2JH13"/>
<keyword evidence="8 10" id="KW-0413">Isomerase</keyword>
<dbReference type="EMBL" id="AMRL01000015">
    <property type="protein sequence ID" value="EKE73852.1"/>
    <property type="molecule type" value="Genomic_DNA"/>
</dbReference>
<dbReference type="PATRIC" id="fig|1207063.3.peg.2433"/>
<evidence type="ECO:0000256" key="5">
    <source>
        <dbReference type="ARBA" id="ARBA00013189"/>
    </source>
</evidence>
<evidence type="ECO:0000256" key="9">
    <source>
        <dbReference type="ARBA" id="ARBA00023277"/>
    </source>
</evidence>
<comment type="similarity">
    <text evidence="4 10">Belongs to the NAD(P)-dependent epimerase/dehydratase family.</text>
</comment>
<comment type="subunit">
    <text evidence="10">Homodimer.</text>
</comment>
<evidence type="ECO:0000256" key="8">
    <source>
        <dbReference type="ARBA" id="ARBA00023235"/>
    </source>
</evidence>
<keyword evidence="9 10" id="KW-0119">Carbohydrate metabolism</keyword>
<comment type="catalytic activity">
    <reaction evidence="1 10">
        <text>UDP-alpha-D-glucose = UDP-alpha-D-galactose</text>
        <dbReference type="Rhea" id="RHEA:22168"/>
        <dbReference type="ChEBI" id="CHEBI:58885"/>
        <dbReference type="ChEBI" id="CHEBI:66914"/>
        <dbReference type="EC" id="5.1.3.2"/>
    </reaction>
</comment>
<dbReference type="CDD" id="cd05247">
    <property type="entry name" value="UDP_G4E_1_SDR_e"/>
    <property type="match status" value="1"/>
</dbReference>
<dbReference type="Proteomes" id="UP000006746">
    <property type="component" value="Unassembled WGS sequence"/>
</dbReference>